<keyword evidence="4" id="KW-1185">Reference proteome</keyword>
<dbReference type="InterPro" id="IPR032499">
    <property type="entry name" value="Phage_CI_C"/>
</dbReference>
<accession>A0ABU4QUS8</accession>
<dbReference type="EMBL" id="JAWXRD010000040">
    <property type="protein sequence ID" value="MDX6043018.1"/>
    <property type="molecule type" value="Genomic_DNA"/>
</dbReference>
<name>A0ABU4QUS8_9ENTR</name>
<dbReference type="Gene3D" id="2.10.109.10">
    <property type="entry name" value="Umud Fragment, subunit A"/>
    <property type="match status" value="1"/>
</dbReference>
<sequence>MKAPKEHFEFNFKIAFGICQCNLDCFGGLLDFNSGGKKVIERLVEAYGFNTRQALCDHLGVSKSTMATRYMRDIFPADWVIQCALETGSSLEWLATGIGSTSNDFVQDIVQLPHQKIIDGNLRDASSYFLDKKFIPREILKPTIISDDGSYYLVEMEFSEIIDGLWIVEIEGTISSRNLTRIPVGKVQVASELSFFECMLDEIKPIARCYYRLLADV</sequence>
<reference evidence="3 4" key="1">
    <citation type="submission" date="2023-11" db="EMBL/GenBank/DDBJ databases">
        <title>Scandinavium wanjuensis sp. nov., isolated from lettuce South Korea.</title>
        <authorList>
            <person name="Park J."/>
            <person name="Park S."/>
            <person name="Oh K.K."/>
            <person name="Cho G.S."/>
            <person name="Franz C.M.A.P."/>
        </authorList>
    </citation>
    <scope>NUCLEOTIDE SEQUENCE [LARGE SCALE GENOMIC DNA]</scope>
    <source>
        <strain evidence="3 4">V105_6</strain>
    </source>
</reference>
<gene>
    <name evidence="3" type="ORF">SIK69_22750</name>
</gene>
<evidence type="ECO:0000259" key="1">
    <source>
        <dbReference type="Pfam" id="PF07022"/>
    </source>
</evidence>
<dbReference type="Pfam" id="PF07022">
    <property type="entry name" value="Phage_CI_repr"/>
    <property type="match status" value="1"/>
</dbReference>
<dbReference type="Pfam" id="PF16452">
    <property type="entry name" value="Phage_CI_C"/>
    <property type="match status" value="1"/>
</dbReference>
<organism evidence="3 4">
    <name type="scientific">Scandinavium lactucae</name>
    <dbReference type="NCBI Taxonomy" id="3095028"/>
    <lineage>
        <taxon>Bacteria</taxon>
        <taxon>Pseudomonadati</taxon>
        <taxon>Pseudomonadota</taxon>
        <taxon>Gammaproteobacteria</taxon>
        <taxon>Enterobacterales</taxon>
        <taxon>Enterobacteriaceae</taxon>
        <taxon>Scandinavium</taxon>
    </lineage>
</organism>
<dbReference type="Proteomes" id="UP001275664">
    <property type="component" value="Unassembled WGS sequence"/>
</dbReference>
<evidence type="ECO:0000313" key="4">
    <source>
        <dbReference type="Proteomes" id="UP001275664"/>
    </source>
</evidence>
<comment type="caution">
    <text evidence="3">The sequence shown here is derived from an EMBL/GenBank/DDBJ whole genome shotgun (WGS) entry which is preliminary data.</text>
</comment>
<dbReference type="RefSeq" id="WP_319787200.1">
    <property type="nucleotide sequence ID" value="NZ_JAWXRD010000040.1"/>
</dbReference>
<dbReference type="InterPro" id="IPR010982">
    <property type="entry name" value="Lambda_DNA-bd_dom_sf"/>
</dbReference>
<feature type="domain" description="Bacteriophage CI repressor C-terminal" evidence="2">
    <location>
        <begin position="112"/>
        <end position="210"/>
    </location>
</feature>
<evidence type="ECO:0000313" key="3">
    <source>
        <dbReference type="EMBL" id="MDX6043018.1"/>
    </source>
</evidence>
<dbReference type="Gene3D" id="1.10.260.40">
    <property type="entry name" value="lambda repressor-like DNA-binding domains"/>
    <property type="match status" value="1"/>
</dbReference>
<protein>
    <submittedName>
        <fullName evidence="3">Phage repressor protein CI</fullName>
    </submittedName>
</protein>
<proteinExistence type="predicted"/>
<dbReference type="InterPro" id="IPR010744">
    <property type="entry name" value="Phage_CI_N"/>
</dbReference>
<feature type="domain" description="Bacteriophage CI repressor N-terminal" evidence="1">
    <location>
        <begin position="39"/>
        <end position="99"/>
    </location>
</feature>
<evidence type="ECO:0000259" key="2">
    <source>
        <dbReference type="Pfam" id="PF16452"/>
    </source>
</evidence>